<comment type="caution">
    <text evidence="8">The sequence shown here is derived from an EMBL/GenBank/DDBJ whole genome shotgun (WGS) entry which is preliminary data.</text>
</comment>
<organism evidence="8 9">
    <name type="scientific">Methylobacterium haplocladii</name>
    <dbReference type="NCBI Taxonomy" id="1176176"/>
    <lineage>
        <taxon>Bacteria</taxon>
        <taxon>Pseudomonadati</taxon>
        <taxon>Pseudomonadota</taxon>
        <taxon>Alphaproteobacteria</taxon>
        <taxon>Hyphomicrobiales</taxon>
        <taxon>Methylobacteriaceae</taxon>
        <taxon>Methylobacterium</taxon>
    </lineage>
</organism>
<dbReference type="EMBL" id="BJZT01000007">
    <property type="protein sequence ID" value="GEO98487.1"/>
    <property type="molecule type" value="Genomic_DNA"/>
</dbReference>
<reference evidence="8 9" key="1">
    <citation type="submission" date="2019-07" db="EMBL/GenBank/DDBJ databases">
        <title>Whole genome shotgun sequence of Methylobacterium haplocladii NBRC 107714.</title>
        <authorList>
            <person name="Hosoyama A."/>
            <person name="Uohara A."/>
            <person name="Ohji S."/>
            <person name="Ichikawa N."/>
        </authorList>
    </citation>
    <scope>NUCLEOTIDE SEQUENCE [LARGE SCALE GENOMIC DNA]</scope>
    <source>
        <strain evidence="8 9">NBRC 107714</strain>
    </source>
</reference>
<keyword evidence="9" id="KW-1185">Reference proteome</keyword>
<dbReference type="InterPro" id="IPR003370">
    <property type="entry name" value="Chromate_transpt"/>
</dbReference>
<dbReference type="AlphaFoldDB" id="A0A512ILA0"/>
<evidence type="ECO:0000256" key="6">
    <source>
        <dbReference type="ARBA" id="ARBA00023136"/>
    </source>
</evidence>
<evidence type="ECO:0000313" key="8">
    <source>
        <dbReference type="EMBL" id="GEO98487.1"/>
    </source>
</evidence>
<keyword evidence="4 7" id="KW-0812">Transmembrane</keyword>
<protein>
    <submittedName>
        <fullName evidence="8">Chromate transporter</fullName>
    </submittedName>
</protein>
<proteinExistence type="inferred from homology"/>
<evidence type="ECO:0000256" key="3">
    <source>
        <dbReference type="ARBA" id="ARBA00022475"/>
    </source>
</evidence>
<dbReference type="GO" id="GO:0015109">
    <property type="term" value="F:chromate transmembrane transporter activity"/>
    <property type="evidence" value="ECO:0007669"/>
    <property type="project" value="InterPro"/>
</dbReference>
<feature type="transmembrane region" description="Helical" evidence="7">
    <location>
        <begin position="177"/>
        <end position="206"/>
    </location>
</feature>
<dbReference type="InterPro" id="IPR014047">
    <property type="entry name" value="Chr_Tranpt_l_chain"/>
</dbReference>
<feature type="transmembrane region" description="Helical" evidence="7">
    <location>
        <begin position="113"/>
        <end position="137"/>
    </location>
</feature>
<accession>A0A512ILA0</accession>
<dbReference type="Proteomes" id="UP000321258">
    <property type="component" value="Unassembled WGS sequence"/>
</dbReference>
<dbReference type="PIRSF" id="PIRSF004810">
    <property type="entry name" value="ChrA"/>
    <property type="match status" value="1"/>
</dbReference>
<comment type="subcellular location">
    <subcellularLocation>
        <location evidence="1">Cell membrane</location>
        <topology evidence="1">Multi-pass membrane protein</topology>
    </subcellularLocation>
</comment>
<evidence type="ECO:0000313" key="9">
    <source>
        <dbReference type="Proteomes" id="UP000321258"/>
    </source>
</evidence>
<evidence type="ECO:0000256" key="1">
    <source>
        <dbReference type="ARBA" id="ARBA00004651"/>
    </source>
</evidence>
<dbReference type="PANTHER" id="PTHR33567">
    <property type="entry name" value="CHROMATE ION TRANSPORTER (EUROFUNG)"/>
    <property type="match status" value="1"/>
</dbReference>
<feature type="transmembrane region" description="Helical" evidence="7">
    <location>
        <begin position="355"/>
        <end position="384"/>
    </location>
</feature>
<dbReference type="NCBIfam" id="TIGR00937">
    <property type="entry name" value="2A51"/>
    <property type="match status" value="1"/>
</dbReference>
<comment type="similarity">
    <text evidence="2">Belongs to the chromate ion transporter (CHR) (TC 2.A.51) family.</text>
</comment>
<evidence type="ECO:0000256" key="5">
    <source>
        <dbReference type="ARBA" id="ARBA00022989"/>
    </source>
</evidence>
<sequence length="485" mass="50071">MTIRGASCNARTCKPRGVDPNLRLSHAMADANDRHGVTLAEATRVWARIALLSFGGPAGQIAVMHRILVDERRWIGEQRFLHALSYCTLLPGPEAQQLAIYIGWLMHRTAGGLIAGILFVLPGAVAIMALSLVYVAFGQTGLVAGFFFGLKCAVLAVVLQAVVRVGSRALRNGTLRAIAALAFFAIFVLSVPFPLIVLAAGIAGYLGTRLGSAAFQAGGHGGTGAAGLSDAESLLGESVPAHARPDAAWSLRVGAVLAALWLAPVIVLVAGLGTGNAFADIAVFFSKMALVTFGGAYAVLAYVAQAGVETYGWLKPGEMLDGLGMAETTPGPLIMVTQFVGFLGAYRAPGGLNPYLAAILGGLLTTWVTFVPCFLWIFAGAPYVEALRGNRALSGALAAITAAVVGVILNLAVWFALHTLFARVAILRPGLGLAIEVPVPGSVNGPALLLTIAAVVAVLRFKAGMIPTLLACSAIGIALHLAGVV</sequence>
<evidence type="ECO:0000256" key="7">
    <source>
        <dbReference type="SAM" id="Phobius"/>
    </source>
</evidence>
<evidence type="ECO:0000256" key="4">
    <source>
        <dbReference type="ARBA" id="ARBA00022692"/>
    </source>
</evidence>
<dbReference type="Pfam" id="PF02417">
    <property type="entry name" value="Chromate_transp"/>
    <property type="match status" value="2"/>
</dbReference>
<feature type="transmembrane region" description="Helical" evidence="7">
    <location>
        <begin position="143"/>
        <end position="165"/>
    </location>
</feature>
<feature type="transmembrane region" description="Helical" evidence="7">
    <location>
        <begin position="249"/>
        <end position="272"/>
    </location>
</feature>
<feature type="transmembrane region" description="Helical" evidence="7">
    <location>
        <begin position="466"/>
        <end position="484"/>
    </location>
</feature>
<feature type="transmembrane region" description="Helical" evidence="7">
    <location>
        <begin position="396"/>
        <end position="417"/>
    </location>
</feature>
<keyword evidence="3" id="KW-1003">Cell membrane</keyword>
<keyword evidence="6 7" id="KW-0472">Membrane</keyword>
<feature type="transmembrane region" description="Helical" evidence="7">
    <location>
        <begin position="437"/>
        <end position="459"/>
    </location>
</feature>
<feature type="transmembrane region" description="Helical" evidence="7">
    <location>
        <begin position="284"/>
        <end position="304"/>
    </location>
</feature>
<gene>
    <name evidence="8" type="primary">chrA</name>
    <name evidence="8" type="ORF">MHA02_08750</name>
</gene>
<keyword evidence="5 7" id="KW-1133">Transmembrane helix</keyword>
<name>A0A512ILA0_9HYPH</name>
<evidence type="ECO:0000256" key="2">
    <source>
        <dbReference type="ARBA" id="ARBA00005262"/>
    </source>
</evidence>
<dbReference type="GO" id="GO:0005886">
    <property type="term" value="C:plasma membrane"/>
    <property type="evidence" value="ECO:0007669"/>
    <property type="project" value="UniProtKB-SubCell"/>
</dbReference>
<dbReference type="PANTHER" id="PTHR33567:SF3">
    <property type="entry name" value="CHROMATE ION TRANSPORTER (EUROFUNG)"/>
    <property type="match status" value="1"/>
</dbReference>